<dbReference type="EMBL" id="AKAU01000193">
    <property type="protein sequence ID" value="EIM96401.1"/>
    <property type="molecule type" value="Genomic_DNA"/>
</dbReference>
<evidence type="ECO:0000259" key="1">
    <source>
        <dbReference type="Pfam" id="PF05598"/>
    </source>
</evidence>
<reference evidence="2 3" key="1">
    <citation type="journal article" date="2012" name="J. Bacteriol.">
        <title>Draft Genome Sequence of the Soil Bacterium Burkholderia terrae Strain BS001, Which Interacts with Fungal Surface Structures.</title>
        <authorList>
            <person name="Nazir R."/>
            <person name="Hansen M.A."/>
            <person name="Sorensen S."/>
            <person name="van Elsas J.D."/>
        </authorList>
    </citation>
    <scope>NUCLEOTIDE SEQUENCE [LARGE SCALE GENOMIC DNA]</scope>
    <source>
        <strain evidence="2 3">BS001</strain>
    </source>
</reference>
<dbReference type="PANTHER" id="PTHR33803:SF3">
    <property type="entry name" value="BLL1974 PROTEIN"/>
    <property type="match status" value="1"/>
</dbReference>
<organism evidence="2 3">
    <name type="scientific">Paraburkholderia hospita</name>
    <dbReference type="NCBI Taxonomy" id="169430"/>
    <lineage>
        <taxon>Bacteria</taxon>
        <taxon>Pseudomonadati</taxon>
        <taxon>Pseudomonadota</taxon>
        <taxon>Betaproteobacteria</taxon>
        <taxon>Burkholderiales</taxon>
        <taxon>Burkholderiaceae</taxon>
        <taxon>Paraburkholderia</taxon>
    </lineage>
</organism>
<evidence type="ECO:0000313" key="3">
    <source>
        <dbReference type="Proteomes" id="UP000004980"/>
    </source>
</evidence>
<keyword evidence="3" id="KW-1185">Reference proteome</keyword>
<accession>A0ABN0FCR3</accession>
<protein>
    <submittedName>
        <fullName evidence="2">Transposase</fullName>
    </submittedName>
</protein>
<comment type="caution">
    <text evidence="2">The sequence shown here is derived from an EMBL/GenBank/DDBJ whole genome shotgun (WGS) entry which is preliminary data.</text>
</comment>
<sequence>MNPAFFDEVQMGPKTPVPEGDFFRQPLREQINLKHPLVRLTDLINWDRLGVSMSESFVSRRGRPASSPRLIAGLLYLQHAFDLSDEEVVWQWVENPYWPVFTGETYLQTEPPIDPSSLTRWRKRLGEAGVEELLAETIEAAKRAGVIKASSVKRVIVDTTVMEKAIAHPTDSRLLERCREHLVKAAARHGLKLRQNYNREAPRLELQIGRYAHAKQYKRMSKALRTLRSRVGRVMRDVERQAAQVADSGRAALLELIGRTKRVLAQKQKDKNKLYALHAPEVECLAKGKARTPYEFGVKVSITTTHKEGLVVGMRSMPGNPYDGVRREVA</sequence>
<dbReference type="InterPro" id="IPR008490">
    <property type="entry name" value="Transposase_InsH_N"/>
</dbReference>
<dbReference type="Proteomes" id="UP000004980">
    <property type="component" value="Unassembled WGS sequence"/>
</dbReference>
<gene>
    <name evidence="2" type="ORF">WQE_33616</name>
</gene>
<dbReference type="Pfam" id="PF05598">
    <property type="entry name" value="DUF772"/>
    <property type="match status" value="1"/>
</dbReference>
<name>A0ABN0FCR3_9BURK</name>
<dbReference type="PANTHER" id="PTHR33803">
    <property type="entry name" value="IS1478 TRANSPOSASE"/>
    <property type="match status" value="1"/>
</dbReference>
<dbReference type="NCBIfam" id="NF033578">
    <property type="entry name" value="transpos_IS5_1"/>
    <property type="match status" value="1"/>
</dbReference>
<dbReference type="InterPro" id="IPR047710">
    <property type="entry name" value="Transpos_IS5-like"/>
</dbReference>
<feature type="domain" description="Transposase InsH N-terminal" evidence="1">
    <location>
        <begin position="27"/>
        <end position="124"/>
    </location>
</feature>
<proteinExistence type="predicted"/>
<evidence type="ECO:0000313" key="2">
    <source>
        <dbReference type="EMBL" id="EIM96401.1"/>
    </source>
</evidence>